<dbReference type="InterPro" id="IPR003251">
    <property type="entry name" value="Rr_diiron-bd_dom"/>
</dbReference>
<comment type="caution">
    <text evidence="2">The sequence shown here is derived from an EMBL/GenBank/DDBJ whole genome shotgun (WGS) entry which is preliminary data.</text>
</comment>
<proteinExistence type="predicted"/>
<feature type="domain" description="Rubrerythrin diiron-binding" evidence="1">
    <location>
        <begin position="9"/>
        <end position="159"/>
    </location>
</feature>
<dbReference type="SUPFAM" id="SSF47240">
    <property type="entry name" value="Ferritin-like"/>
    <property type="match status" value="1"/>
</dbReference>
<dbReference type="Proteomes" id="UP000252355">
    <property type="component" value="Unassembled WGS sequence"/>
</dbReference>
<accession>A0A367ZQ27</accession>
<dbReference type="AlphaFoldDB" id="A0A367ZQ27"/>
<sequence length="164" mass="18889">MTIRFNPRELLTVAIQIERNGEAYYTRMAAHVKEPGIKKIMEALAVAEKQHISDFQKIEAGLVQPDYDIPEDYQTPEMEGYLRSLADGKVFSNLLPVEEIAAEIRTDIDAIRHAISFEKDSIIFFNEIYDLLPENEPNRRAVAELIRQEKIHIAQLYALMGSRR</sequence>
<reference evidence="2 3" key="1">
    <citation type="submission" date="2018-05" db="EMBL/GenBank/DDBJ databases">
        <title>A metagenomic window into the 2 km-deep terrestrial subsurface aquifer revealed taxonomically and functionally diverse microbial community comprising novel uncultured bacterial lineages.</title>
        <authorList>
            <person name="Kadnikov V.V."/>
            <person name="Mardanov A.V."/>
            <person name="Beletsky A.V."/>
            <person name="Banks D."/>
            <person name="Pimenov N.V."/>
            <person name="Frank Y.A."/>
            <person name="Karnachuk O.V."/>
            <person name="Ravin N.V."/>
        </authorList>
    </citation>
    <scope>NUCLEOTIDE SEQUENCE [LARGE SCALE GENOMIC DNA]</scope>
    <source>
        <strain evidence="2">BY5</strain>
    </source>
</reference>
<evidence type="ECO:0000313" key="3">
    <source>
        <dbReference type="Proteomes" id="UP000252355"/>
    </source>
</evidence>
<organism evidence="2 3">
    <name type="scientific">Candidatus Ozemobacter sibiricus</name>
    <dbReference type="NCBI Taxonomy" id="2268124"/>
    <lineage>
        <taxon>Bacteria</taxon>
        <taxon>Candidatus Ozemobacteria</taxon>
        <taxon>Candidatus Ozemobacterales</taxon>
        <taxon>Candidatus Ozemobacteraceae</taxon>
        <taxon>Candidatus Ozemobacter</taxon>
    </lineage>
</organism>
<dbReference type="Gene3D" id="1.20.1260.10">
    <property type="match status" value="1"/>
</dbReference>
<dbReference type="GO" id="GO:0016491">
    <property type="term" value="F:oxidoreductase activity"/>
    <property type="evidence" value="ECO:0007669"/>
    <property type="project" value="InterPro"/>
</dbReference>
<evidence type="ECO:0000313" key="2">
    <source>
        <dbReference type="EMBL" id="RCK80140.1"/>
    </source>
</evidence>
<dbReference type="EMBL" id="QOQW01000008">
    <property type="protein sequence ID" value="RCK80140.1"/>
    <property type="molecule type" value="Genomic_DNA"/>
</dbReference>
<name>A0A367ZQ27_9BACT</name>
<dbReference type="CDD" id="cd01045">
    <property type="entry name" value="Ferritin_like_AB"/>
    <property type="match status" value="1"/>
</dbReference>
<evidence type="ECO:0000259" key="1">
    <source>
        <dbReference type="Pfam" id="PF02915"/>
    </source>
</evidence>
<dbReference type="InterPro" id="IPR012347">
    <property type="entry name" value="Ferritin-like"/>
</dbReference>
<dbReference type="Pfam" id="PF02915">
    <property type="entry name" value="Rubrerythrin"/>
    <property type="match status" value="1"/>
</dbReference>
<protein>
    <submittedName>
        <fullName evidence="2">Rubrerythrin</fullName>
    </submittedName>
</protein>
<dbReference type="GO" id="GO:0046872">
    <property type="term" value="F:metal ion binding"/>
    <property type="evidence" value="ECO:0007669"/>
    <property type="project" value="InterPro"/>
</dbReference>
<gene>
    <name evidence="2" type="ORF">OZSIB_3644</name>
</gene>
<dbReference type="InterPro" id="IPR009078">
    <property type="entry name" value="Ferritin-like_SF"/>
</dbReference>